<accession>A0A3B0UL97</accession>
<protein>
    <submittedName>
        <fullName evidence="1">Uncharacterized protein</fullName>
    </submittedName>
</protein>
<gene>
    <name evidence="1" type="ORF">MNBD_CPR01-146</name>
</gene>
<evidence type="ECO:0000313" key="1">
    <source>
        <dbReference type="EMBL" id="VAW31921.1"/>
    </source>
</evidence>
<reference evidence="1" key="1">
    <citation type="submission" date="2018-06" db="EMBL/GenBank/DDBJ databases">
        <authorList>
            <person name="Zhirakovskaya E."/>
        </authorList>
    </citation>
    <scope>NUCLEOTIDE SEQUENCE</scope>
</reference>
<dbReference type="AlphaFoldDB" id="A0A3B0UL97"/>
<sequence>MLTQKILKKKGRRAPKPVLSGNSLAVSFVNDTAPQIQDILPSVLPSITSVYVEEARSDLVGYEPIWVKGNDLATRGDGEKIFLLDSRGKIVRKTIRARTSIPFLPRKYYFDGIAHAYLDMDTVMKRLGKSARKICMAISVCKTTQAIILYTTNEEGCFMHLHKEERARKQTRLGYALAQSLSRVA</sequence>
<proteinExistence type="predicted"/>
<name>A0A3B0UL97_9ZZZZ</name>
<dbReference type="EMBL" id="UOEV01000006">
    <property type="protein sequence ID" value="VAW31921.1"/>
    <property type="molecule type" value="Genomic_DNA"/>
</dbReference>
<organism evidence="1">
    <name type="scientific">hydrothermal vent metagenome</name>
    <dbReference type="NCBI Taxonomy" id="652676"/>
    <lineage>
        <taxon>unclassified sequences</taxon>
        <taxon>metagenomes</taxon>
        <taxon>ecological metagenomes</taxon>
    </lineage>
</organism>